<dbReference type="AlphaFoldDB" id="A0A9D2MKI3"/>
<protein>
    <submittedName>
        <fullName evidence="1">Uncharacterized protein</fullName>
    </submittedName>
</protein>
<evidence type="ECO:0000313" key="1">
    <source>
        <dbReference type="EMBL" id="HJB75213.1"/>
    </source>
</evidence>
<comment type="caution">
    <text evidence="1">The sequence shown here is derived from an EMBL/GenBank/DDBJ whole genome shotgun (WGS) entry which is preliminary data.</text>
</comment>
<name>A0A9D2MKI3_9FIRM</name>
<accession>A0A9D2MKI3</accession>
<gene>
    <name evidence="1" type="ORF">IAA37_06020</name>
</gene>
<reference evidence="1" key="2">
    <citation type="submission" date="2021-04" db="EMBL/GenBank/DDBJ databases">
        <authorList>
            <person name="Gilroy R."/>
        </authorList>
    </citation>
    <scope>NUCLEOTIDE SEQUENCE</scope>
    <source>
        <strain evidence="1">CHK188-16595</strain>
    </source>
</reference>
<sequence>MRIDYKNKNLINSGATHLHDAEFLGFSYDFENNFIQIEMIEYDSNKEFKLTFHNVFGFKMSSCDFWGKSLRVDCWYTDDENGLILELNQLKEEKRGKGADGVMLPAVSRMDEVEFPLQIKISIISGDLLTIVCEYVDFEERTLKKSNKSDFCS</sequence>
<proteinExistence type="predicted"/>
<evidence type="ECO:0000313" key="2">
    <source>
        <dbReference type="Proteomes" id="UP000823877"/>
    </source>
</evidence>
<dbReference type="EMBL" id="DWXN01000012">
    <property type="protein sequence ID" value="HJB75213.1"/>
    <property type="molecule type" value="Genomic_DNA"/>
</dbReference>
<reference evidence="1" key="1">
    <citation type="journal article" date="2021" name="PeerJ">
        <title>Extensive microbial diversity within the chicken gut microbiome revealed by metagenomics and culture.</title>
        <authorList>
            <person name="Gilroy R."/>
            <person name="Ravi A."/>
            <person name="Getino M."/>
            <person name="Pursley I."/>
            <person name="Horton D.L."/>
            <person name="Alikhan N.F."/>
            <person name="Baker D."/>
            <person name="Gharbi K."/>
            <person name="Hall N."/>
            <person name="Watson M."/>
            <person name="Adriaenssens E.M."/>
            <person name="Foster-Nyarko E."/>
            <person name="Jarju S."/>
            <person name="Secka A."/>
            <person name="Antonio M."/>
            <person name="Oren A."/>
            <person name="Chaudhuri R.R."/>
            <person name="La Ragione R."/>
            <person name="Hildebrand F."/>
            <person name="Pallen M.J."/>
        </authorList>
    </citation>
    <scope>NUCLEOTIDE SEQUENCE</scope>
    <source>
        <strain evidence="1">CHK188-16595</strain>
    </source>
</reference>
<organism evidence="1 2">
    <name type="scientific">Candidatus Eubacterium faecale</name>
    <dbReference type="NCBI Taxonomy" id="2838568"/>
    <lineage>
        <taxon>Bacteria</taxon>
        <taxon>Bacillati</taxon>
        <taxon>Bacillota</taxon>
        <taxon>Clostridia</taxon>
        <taxon>Eubacteriales</taxon>
        <taxon>Eubacteriaceae</taxon>
        <taxon>Eubacterium</taxon>
    </lineage>
</organism>
<dbReference type="Proteomes" id="UP000823877">
    <property type="component" value="Unassembled WGS sequence"/>
</dbReference>